<feature type="region of interest" description="Disordered" evidence="3">
    <location>
        <begin position="97"/>
        <end position="118"/>
    </location>
</feature>
<keyword evidence="5" id="KW-1185">Reference proteome</keyword>
<dbReference type="PANTHER" id="PTHR33137">
    <property type="entry name" value="MEDIATOR OF RNA POLYMERASE II TRANSCRIPTION SUBUNIT 15A-RELATED"/>
    <property type="match status" value="1"/>
</dbReference>
<evidence type="ECO:0000313" key="5">
    <source>
        <dbReference type="Proteomes" id="UP000228380"/>
    </source>
</evidence>
<protein>
    <submittedName>
        <fullName evidence="6">Mediator of RNA polymerase II transcription subunit 15a-like</fullName>
    </submittedName>
</protein>
<dbReference type="InterPro" id="IPR036546">
    <property type="entry name" value="MED15_KIX"/>
</dbReference>
<comment type="subcellular location">
    <subcellularLocation>
        <location evidence="1">Nucleus</location>
    </subcellularLocation>
</comment>
<dbReference type="AlphaFoldDB" id="A0A8B8ZHG7"/>
<dbReference type="GeneID" id="120104215"/>
<dbReference type="Gene3D" id="1.10.246.20">
    <property type="entry name" value="Coactivator CBP, KIX domain"/>
    <property type="match status" value="1"/>
</dbReference>
<reference evidence="5" key="1">
    <citation type="journal article" date="2019" name="Nat. Commun.">
        <title>Genome-wide association mapping of date palm fruit traits.</title>
        <authorList>
            <person name="Hazzouri K.M."/>
            <person name="Gros-Balthazard M."/>
            <person name="Flowers J.M."/>
            <person name="Copetti D."/>
            <person name="Lemansour A."/>
            <person name="Lebrun M."/>
            <person name="Masmoudi K."/>
            <person name="Ferrand S."/>
            <person name="Dhar M.I."/>
            <person name="Fresquez Z.A."/>
            <person name="Rosas U."/>
            <person name="Zhang J."/>
            <person name="Talag J."/>
            <person name="Lee S."/>
            <person name="Kudrna D."/>
            <person name="Powell R.F."/>
            <person name="Leitch I.J."/>
            <person name="Krueger R.R."/>
            <person name="Wing R.A."/>
            <person name="Amiri K.M.A."/>
            <person name="Purugganan M.D."/>
        </authorList>
    </citation>
    <scope>NUCLEOTIDE SEQUENCE [LARGE SCALE GENOMIC DNA]</scope>
    <source>
        <strain evidence="5">cv. Khalas</strain>
    </source>
</reference>
<feature type="region of interest" description="Disordered" evidence="3">
    <location>
        <begin position="1"/>
        <end position="26"/>
    </location>
</feature>
<evidence type="ECO:0000313" key="6">
    <source>
        <dbReference type="RefSeq" id="XP_038970883.1"/>
    </source>
</evidence>
<feature type="domain" description="Mediator complex subunit 15 KIX" evidence="4">
    <location>
        <begin position="26"/>
        <end position="102"/>
    </location>
</feature>
<dbReference type="Proteomes" id="UP000228380">
    <property type="component" value="Chromosome 17"/>
</dbReference>
<dbReference type="GO" id="GO:0005634">
    <property type="term" value="C:nucleus"/>
    <property type="evidence" value="ECO:0007669"/>
    <property type="project" value="UniProtKB-SubCell"/>
</dbReference>
<dbReference type="InterPro" id="IPR036529">
    <property type="entry name" value="KIX_dom_sf"/>
</dbReference>
<evidence type="ECO:0000259" key="4">
    <source>
        <dbReference type="Pfam" id="PF16987"/>
    </source>
</evidence>
<dbReference type="InterPro" id="IPR044661">
    <property type="entry name" value="MED15a/b/c-like"/>
</dbReference>
<evidence type="ECO:0000256" key="1">
    <source>
        <dbReference type="ARBA" id="ARBA00004123"/>
    </source>
</evidence>
<dbReference type="GO" id="GO:0003713">
    <property type="term" value="F:transcription coactivator activity"/>
    <property type="evidence" value="ECO:0007669"/>
    <property type="project" value="InterPro"/>
</dbReference>
<gene>
    <name evidence="6" type="primary">LOC120104215</name>
</gene>
<sequence length="129" mass="14277">MEGNSWRPGQGEPSTADATAGDATAGDWRCQLQHDARQRIVNKIMDTLKRHLPISVPEGLNELQKIAVRFEEKIYTAATSQSDYVRKISVKLLSMETKTQHTPPMPNTTIPNQNPTDPGIDMIGHIALS</sequence>
<dbReference type="GO" id="GO:0031490">
    <property type="term" value="F:chromatin DNA binding"/>
    <property type="evidence" value="ECO:0007669"/>
    <property type="project" value="InterPro"/>
</dbReference>
<dbReference type="PANTHER" id="PTHR33137:SF4">
    <property type="entry name" value="MEDIATOR OF RNA POLYMERASE II TRANSCRIPTION SUBUNIT 15A-RELATED"/>
    <property type="match status" value="1"/>
</dbReference>
<dbReference type="FunFam" id="1.10.246.20:FF:000003">
    <property type="entry name" value="Mediator of RNA polymerase II transcription subunit 15a"/>
    <property type="match status" value="1"/>
</dbReference>
<dbReference type="Pfam" id="PF16987">
    <property type="entry name" value="KIX_2"/>
    <property type="match status" value="1"/>
</dbReference>
<accession>A0A8B8ZHG7</accession>
<evidence type="ECO:0000256" key="3">
    <source>
        <dbReference type="SAM" id="MobiDB-lite"/>
    </source>
</evidence>
<keyword evidence="2" id="KW-0539">Nucleus</keyword>
<dbReference type="KEGG" id="pda:120104215"/>
<name>A0A8B8ZHG7_PHODC</name>
<feature type="compositionally biased region" description="Low complexity" evidence="3">
    <location>
        <begin position="15"/>
        <end position="26"/>
    </location>
</feature>
<feature type="compositionally biased region" description="Polar residues" evidence="3">
    <location>
        <begin position="97"/>
        <end position="116"/>
    </location>
</feature>
<dbReference type="RefSeq" id="XP_038970883.1">
    <property type="nucleotide sequence ID" value="XM_039114955.1"/>
</dbReference>
<dbReference type="SUPFAM" id="SSF47040">
    <property type="entry name" value="Kix domain of CBP (creb binding protein)"/>
    <property type="match status" value="1"/>
</dbReference>
<proteinExistence type="predicted"/>
<evidence type="ECO:0000256" key="2">
    <source>
        <dbReference type="ARBA" id="ARBA00023242"/>
    </source>
</evidence>
<dbReference type="OrthoDB" id="1912459at2759"/>
<organism evidence="5 6">
    <name type="scientific">Phoenix dactylifera</name>
    <name type="common">Date palm</name>
    <dbReference type="NCBI Taxonomy" id="42345"/>
    <lineage>
        <taxon>Eukaryota</taxon>
        <taxon>Viridiplantae</taxon>
        <taxon>Streptophyta</taxon>
        <taxon>Embryophyta</taxon>
        <taxon>Tracheophyta</taxon>
        <taxon>Spermatophyta</taxon>
        <taxon>Magnoliopsida</taxon>
        <taxon>Liliopsida</taxon>
        <taxon>Arecaceae</taxon>
        <taxon>Coryphoideae</taxon>
        <taxon>Phoeniceae</taxon>
        <taxon>Phoenix</taxon>
    </lineage>
</organism>
<reference evidence="6" key="2">
    <citation type="submission" date="2025-08" db="UniProtKB">
        <authorList>
            <consortium name="RefSeq"/>
        </authorList>
    </citation>
    <scope>IDENTIFICATION</scope>
    <source>
        <tissue evidence="6">Young leaves</tissue>
    </source>
</reference>